<reference evidence="2 3" key="1">
    <citation type="submission" date="2023-10" db="EMBL/GenBank/DDBJ databases">
        <title>Veillonella sp. nov., isolated from a pig farm feces dump.</title>
        <authorList>
            <person name="Chang Y.-H."/>
        </authorList>
    </citation>
    <scope>NUCLEOTIDE SEQUENCE [LARGE SCALE GENOMIC DNA]</scope>
    <source>
        <strain evidence="2 3">YH-vei2233</strain>
    </source>
</reference>
<sequence length="286" mass="32168">MNTKRFSTFIKKLATVAVMSCMTAFIATPTTFAADNIFASAYLKQVQPVEQDTTSNNFKTRVANDTTNTNNAIISNTESIDLSGDLKNFPSRNVVIVNPSSNTRKDRAEMAQFMRTAITNELKYPYYSAVTTNRPTSASLATANSLATIAEETGADIVLLPIAVENDYVQYRPTRTFRFDSTGDEIYTRVAISAKLYYYDANKQEFKGLDKTYYKDAEYLSVPTQREIWNKVMTDLMNKLPYKRVPTDINRYTTQTKIDTSSTAQNFNQVEQPISTTYSLAGVSEL</sequence>
<feature type="signal peptide" evidence="1">
    <location>
        <begin position="1"/>
        <end position="33"/>
    </location>
</feature>
<dbReference type="EMBL" id="JAWJZB010000009">
    <property type="protein sequence ID" value="MDV5088870.1"/>
    <property type="molecule type" value="Genomic_DNA"/>
</dbReference>
<accession>A0ABU3ZAF9</accession>
<evidence type="ECO:0000256" key="1">
    <source>
        <dbReference type="SAM" id="SignalP"/>
    </source>
</evidence>
<dbReference type="Proteomes" id="UP001272515">
    <property type="component" value="Unassembled WGS sequence"/>
</dbReference>
<evidence type="ECO:0000313" key="2">
    <source>
        <dbReference type="EMBL" id="MDV5088870.1"/>
    </source>
</evidence>
<organism evidence="2 3">
    <name type="scientific">Veillonella absiana</name>
    <dbReference type="NCBI Taxonomy" id="3079305"/>
    <lineage>
        <taxon>Bacteria</taxon>
        <taxon>Bacillati</taxon>
        <taxon>Bacillota</taxon>
        <taxon>Negativicutes</taxon>
        <taxon>Veillonellales</taxon>
        <taxon>Veillonellaceae</taxon>
        <taxon>Veillonella</taxon>
    </lineage>
</organism>
<keyword evidence="1" id="KW-0732">Signal</keyword>
<keyword evidence="3" id="KW-1185">Reference proteome</keyword>
<evidence type="ECO:0000313" key="3">
    <source>
        <dbReference type="Proteomes" id="UP001272515"/>
    </source>
</evidence>
<gene>
    <name evidence="2" type="ORF">RVY80_08535</name>
</gene>
<comment type="caution">
    <text evidence="2">The sequence shown here is derived from an EMBL/GenBank/DDBJ whole genome shotgun (WGS) entry which is preliminary data.</text>
</comment>
<feature type="chain" id="PRO_5045135910" evidence="1">
    <location>
        <begin position="34"/>
        <end position="286"/>
    </location>
</feature>
<proteinExistence type="predicted"/>
<name>A0ABU3ZAF9_9FIRM</name>
<protein>
    <submittedName>
        <fullName evidence="2">Uncharacterized protein</fullName>
    </submittedName>
</protein>
<dbReference type="RefSeq" id="WP_295187500.1">
    <property type="nucleotide sequence ID" value="NZ_JAWJZA010000018.1"/>
</dbReference>